<feature type="domain" description="Methyltransferase" evidence="1">
    <location>
        <begin position="59"/>
        <end position="149"/>
    </location>
</feature>
<accession>A0A100WFK3</accession>
<dbReference type="Pfam" id="PF13649">
    <property type="entry name" value="Methyltransf_25"/>
    <property type="match status" value="1"/>
</dbReference>
<protein>
    <submittedName>
        <fullName evidence="2">Methyltransferase</fullName>
    </submittedName>
</protein>
<evidence type="ECO:0000313" key="3">
    <source>
        <dbReference type="Proteomes" id="UP000069443"/>
    </source>
</evidence>
<dbReference type="Proteomes" id="UP000069443">
    <property type="component" value="Unassembled WGS sequence"/>
</dbReference>
<dbReference type="GO" id="GO:0008168">
    <property type="term" value="F:methyltransferase activity"/>
    <property type="evidence" value="ECO:0007669"/>
    <property type="project" value="UniProtKB-KW"/>
</dbReference>
<sequence length="228" mass="24671">MGGGAGVSDGSDDLSAQVRVTYDTVAREYDRQLGGELASKPLDRALLRAFVELAGSGMIADVGCGPGHVTRFLAELHADVVGVDLSPAMIAIAHERAPGVRFSVGSMLRLTEADGAWTGAVSLYSIIHLAPHERLTAFREFARVIQPGGWLLLAFHVDSPDFAIGQVNHITEWFGHHVELDGYFLDPEEVVRQVTAAGFSLIARTDRLPTSGVEYPSRRCYLLLQRSS</sequence>
<dbReference type="InterPro" id="IPR041698">
    <property type="entry name" value="Methyltransf_25"/>
</dbReference>
<proteinExistence type="predicted"/>
<keyword evidence="2" id="KW-0489">Methyltransferase</keyword>
<dbReference type="PANTHER" id="PTHR42912">
    <property type="entry name" value="METHYLTRANSFERASE"/>
    <property type="match status" value="1"/>
</dbReference>
<organism evidence="2 3">
    <name type="scientific">Mycolicibacterium canariasense</name>
    <name type="common">Mycobacterium canariasense</name>
    <dbReference type="NCBI Taxonomy" id="228230"/>
    <lineage>
        <taxon>Bacteria</taxon>
        <taxon>Bacillati</taxon>
        <taxon>Actinomycetota</taxon>
        <taxon>Actinomycetes</taxon>
        <taxon>Mycobacteriales</taxon>
        <taxon>Mycobacteriaceae</taxon>
        <taxon>Mycolicibacterium</taxon>
    </lineage>
</organism>
<dbReference type="GO" id="GO:0032259">
    <property type="term" value="P:methylation"/>
    <property type="evidence" value="ECO:0007669"/>
    <property type="project" value="UniProtKB-KW"/>
</dbReference>
<reference evidence="3" key="1">
    <citation type="journal article" date="2016" name="Genome Announc.">
        <title>Draft Genome Sequences of Five Rapidly Growing Mycobacterium Species, M. thermoresistibile, M. fortuitum subsp. acetamidolyticum, M. canariasense, M. brisbanense, and M. novocastrense.</title>
        <authorList>
            <person name="Katahira K."/>
            <person name="Ogura Y."/>
            <person name="Gotoh Y."/>
            <person name="Hayashi T."/>
        </authorList>
    </citation>
    <scope>NUCLEOTIDE SEQUENCE [LARGE SCALE GENOMIC DNA]</scope>
    <source>
        <strain evidence="3">JCM15298</strain>
    </source>
</reference>
<dbReference type="EMBL" id="BCSY01000068">
    <property type="protein sequence ID" value="GAS97108.1"/>
    <property type="molecule type" value="Genomic_DNA"/>
</dbReference>
<dbReference type="InterPro" id="IPR050508">
    <property type="entry name" value="Methyltransf_Superfamily"/>
</dbReference>
<dbReference type="CDD" id="cd02440">
    <property type="entry name" value="AdoMet_MTases"/>
    <property type="match status" value="1"/>
</dbReference>
<dbReference type="InterPro" id="IPR029063">
    <property type="entry name" value="SAM-dependent_MTases_sf"/>
</dbReference>
<dbReference type="SUPFAM" id="SSF53335">
    <property type="entry name" value="S-adenosyl-L-methionine-dependent methyltransferases"/>
    <property type="match status" value="1"/>
</dbReference>
<dbReference type="PANTHER" id="PTHR42912:SF45">
    <property type="entry name" value="23S RRNA (GUANINE(745)-N(1))-METHYLTRANSFERASE"/>
    <property type="match status" value="1"/>
</dbReference>
<dbReference type="AlphaFoldDB" id="A0A100WFK3"/>
<dbReference type="STRING" id="228230.RMCC_4074"/>
<comment type="caution">
    <text evidence="2">The sequence shown here is derived from an EMBL/GenBank/DDBJ whole genome shotgun (WGS) entry which is preliminary data.</text>
</comment>
<dbReference type="OrthoDB" id="9805171at2"/>
<gene>
    <name evidence="2" type="ORF">RMCC_4074</name>
</gene>
<evidence type="ECO:0000259" key="1">
    <source>
        <dbReference type="Pfam" id="PF13649"/>
    </source>
</evidence>
<dbReference type="Gene3D" id="3.40.50.150">
    <property type="entry name" value="Vaccinia Virus protein VP39"/>
    <property type="match status" value="1"/>
</dbReference>
<evidence type="ECO:0000313" key="2">
    <source>
        <dbReference type="EMBL" id="GAS97108.1"/>
    </source>
</evidence>
<reference evidence="3" key="2">
    <citation type="submission" date="2016-02" db="EMBL/GenBank/DDBJ databases">
        <title>Draft genome sequence of five rapidly growing Mycobacterium species.</title>
        <authorList>
            <person name="Katahira K."/>
            <person name="Gotou Y."/>
            <person name="Iida K."/>
            <person name="Ogura Y."/>
            <person name="Hayashi T."/>
        </authorList>
    </citation>
    <scope>NUCLEOTIDE SEQUENCE [LARGE SCALE GENOMIC DNA]</scope>
    <source>
        <strain evidence="3">JCM15298</strain>
    </source>
</reference>
<keyword evidence="2" id="KW-0808">Transferase</keyword>
<name>A0A100WFK3_MYCCR</name>
<keyword evidence="3" id="KW-1185">Reference proteome</keyword>